<evidence type="ECO:0000256" key="16">
    <source>
        <dbReference type="SAM" id="MobiDB-lite"/>
    </source>
</evidence>
<keyword evidence="8 15" id="KW-0809">Transit peptide</keyword>
<comment type="function">
    <text evidence="13">Essential component of the TIM23 complex, a complex that mediates the translocation of transit peptide-containing proteins across the mitochondrial inner membrane. Required to direct preproteins in transit and direct them to the channel protein TIM23, and possibly facilitates transfer of the translocating proteins from the TOM complex to the TIM23 complex.</text>
</comment>
<name>A0A8K0WR22_9HYPO</name>
<evidence type="ECO:0000256" key="7">
    <source>
        <dbReference type="ARBA" id="ARBA00022927"/>
    </source>
</evidence>
<evidence type="ECO:0000256" key="4">
    <source>
        <dbReference type="ARBA" id="ARBA00022448"/>
    </source>
</evidence>
<dbReference type="PANTHER" id="PTHR12210">
    <property type="entry name" value="DULLARD PROTEIN PHOSPHATASE"/>
    <property type="match status" value="1"/>
</dbReference>
<evidence type="ECO:0000256" key="6">
    <source>
        <dbReference type="ARBA" id="ARBA00022792"/>
    </source>
</evidence>
<evidence type="ECO:0000313" key="18">
    <source>
        <dbReference type="EMBL" id="KAH7313699.1"/>
    </source>
</evidence>
<keyword evidence="19" id="KW-1185">Reference proteome</keyword>
<evidence type="ECO:0000256" key="5">
    <source>
        <dbReference type="ARBA" id="ARBA00022692"/>
    </source>
</evidence>
<dbReference type="Pfam" id="PF03031">
    <property type="entry name" value="NIF"/>
    <property type="match status" value="1"/>
</dbReference>
<accession>A0A8K0WR22</accession>
<dbReference type="SUPFAM" id="SSF56784">
    <property type="entry name" value="HAD-like"/>
    <property type="match status" value="1"/>
</dbReference>
<keyword evidence="10 15" id="KW-0811">Translocation</keyword>
<keyword evidence="12" id="KW-0472">Membrane</keyword>
<feature type="compositionally biased region" description="Polar residues" evidence="16">
    <location>
        <begin position="494"/>
        <end position="503"/>
    </location>
</feature>
<evidence type="ECO:0000313" key="19">
    <source>
        <dbReference type="Proteomes" id="UP000813444"/>
    </source>
</evidence>
<feature type="region of interest" description="Disordered" evidence="16">
    <location>
        <begin position="487"/>
        <end position="512"/>
    </location>
</feature>
<keyword evidence="9" id="KW-1133">Transmembrane helix</keyword>
<dbReference type="FunFam" id="3.40.50.1000:FF:000019">
    <property type="entry name" value="Mitochondrial import inner membrane translocase subunit TIM50"/>
    <property type="match status" value="1"/>
</dbReference>
<gene>
    <name evidence="18" type="ORF">B0I35DRAFT_513324</name>
</gene>
<sequence length="512" mass="58530">MLSRVALRMAAAPAVRLSRPAFSPALRRQPVAASAAVLPWIRTYASKKNKSDSKPESTQPTSSSKDSTPSQPDDAKTPEAKDDEPIPFDKLPDLTQGIPSTFGEEMASQTKKSKSTLKSEETEGEERERRDPFDSYVSTGEQNRQWWVRVFGYGSLGGMLLGLAYLGRGWETEEEKERHSDIPDGWTPMLWWQRMRARFGDSVSYYQEPSFEKLLPDPDPSFSRPYTLCLSLDDLLVHSEWTREHGWRVAKRPGVDYFLKYLTQYYELVLFTSQPFHAAEPLLRKMDPFVLVPWTLGREATKYEDGEIVKDLSYLNRDLSKVIIIDTKAKHVRKQPENAIVLEPWKGDPKDKELVALIPFLEYICAMEYPDVRKILKSFEGKHIPTEFARRESIARREFNAQLAQRKHSKPSGMAALGSMFGMKPSNMSMMASADGEQSASEAFAQGKMLQDIVRERGQKNYEALEQQIRENGEMWLKEQQAAMEKAQQEAMQNMTGSFSTWFTPKPEEKKP</sequence>
<dbReference type="AlphaFoldDB" id="A0A8K0WR22"/>
<dbReference type="InterPro" id="IPR004274">
    <property type="entry name" value="FCP1_dom"/>
</dbReference>
<dbReference type="GO" id="GO:0015031">
    <property type="term" value="P:protein transport"/>
    <property type="evidence" value="ECO:0007669"/>
    <property type="project" value="UniProtKB-KW"/>
</dbReference>
<keyword evidence="4 15" id="KW-0813">Transport</keyword>
<dbReference type="EMBL" id="JAGPNK010000009">
    <property type="protein sequence ID" value="KAH7313699.1"/>
    <property type="molecule type" value="Genomic_DNA"/>
</dbReference>
<dbReference type="GO" id="GO:0005744">
    <property type="term" value="C:TIM23 mitochondrial import inner membrane translocase complex"/>
    <property type="evidence" value="ECO:0007669"/>
    <property type="project" value="UniProtKB-UniRule"/>
</dbReference>
<reference evidence="18" key="1">
    <citation type="journal article" date="2021" name="Nat. Commun.">
        <title>Genetic determinants of endophytism in the Arabidopsis root mycobiome.</title>
        <authorList>
            <person name="Mesny F."/>
            <person name="Miyauchi S."/>
            <person name="Thiergart T."/>
            <person name="Pickel B."/>
            <person name="Atanasova L."/>
            <person name="Karlsson M."/>
            <person name="Huettel B."/>
            <person name="Barry K.W."/>
            <person name="Haridas S."/>
            <person name="Chen C."/>
            <person name="Bauer D."/>
            <person name="Andreopoulos W."/>
            <person name="Pangilinan J."/>
            <person name="LaButti K."/>
            <person name="Riley R."/>
            <person name="Lipzen A."/>
            <person name="Clum A."/>
            <person name="Drula E."/>
            <person name="Henrissat B."/>
            <person name="Kohler A."/>
            <person name="Grigoriev I.V."/>
            <person name="Martin F.M."/>
            <person name="Hacquard S."/>
        </authorList>
    </citation>
    <scope>NUCLEOTIDE SEQUENCE</scope>
    <source>
        <strain evidence="18">MPI-CAGE-CH-0235</strain>
    </source>
</reference>
<evidence type="ECO:0000256" key="9">
    <source>
        <dbReference type="ARBA" id="ARBA00022989"/>
    </source>
</evidence>
<dbReference type="SMART" id="SM00577">
    <property type="entry name" value="CPDc"/>
    <property type="match status" value="1"/>
</dbReference>
<keyword evidence="5" id="KW-0812">Transmembrane</keyword>
<evidence type="ECO:0000259" key="17">
    <source>
        <dbReference type="PROSITE" id="PS50969"/>
    </source>
</evidence>
<dbReference type="InterPro" id="IPR023214">
    <property type="entry name" value="HAD_sf"/>
</dbReference>
<dbReference type="OrthoDB" id="287041at2759"/>
<dbReference type="Proteomes" id="UP000813444">
    <property type="component" value="Unassembled WGS sequence"/>
</dbReference>
<dbReference type="PROSITE" id="PS50969">
    <property type="entry name" value="FCP1"/>
    <property type="match status" value="1"/>
</dbReference>
<organism evidence="18 19">
    <name type="scientific">Stachybotrys elegans</name>
    <dbReference type="NCBI Taxonomy" id="80388"/>
    <lineage>
        <taxon>Eukaryota</taxon>
        <taxon>Fungi</taxon>
        <taxon>Dikarya</taxon>
        <taxon>Ascomycota</taxon>
        <taxon>Pezizomycotina</taxon>
        <taxon>Sordariomycetes</taxon>
        <taxon>Hypocreomycetidae</taxon>
        <taxon>Hypocreales</taxon>
        <taxon>Stachybotryaceae</taxon>
        <taxon>Stachybotrys</taxon>
    </lineage>
</organism>
<comment type="similarity">
    <text evidence="2 15">Belongs to the TIM50 family.</text>
</comment>
<dbReference type="InterPro" id="IPR036412">
    <property type="entry name" value="HAD-like_sf"/>
</dbReference>
<comment type="subcellular location">
    <subcellularLocation>
        <location evidence="1 15">Mitochondrion inner membrane</location>
        <topology evidence="1 15">Single-pass membrane protein</topology>
    </subcellularLocation>
</comment>
<comment type="subunit">
    <text evidence="14">Component of the TIM23 complex, at least composed of TIM23, TIM17, TIM50 and TIM21. Interacts with preproteins in transit.</text>
</comment>
<evidence type="ECO:0000256" key="10">
    <source>
        <dbReference type="ARBA" id="ARBA00023010"/>
    </source>
</evidence>
<proteinExistence type="inferred from homology"/>
<keyword evidence="7 15" id="KW-0653">Protein transport</keyword>
<feature type="domain" description="FCP1 homology" evidence="17">
    <location>
        <begin position="221"/>
        <end position="364"/>
    </location>
</feature>
<evidence type="ECO:0000256" key="15">
    <source>
        <dbReference type="RuleBase" id="RU365079"/>
    </source>
</evidence>
<dbReference type="CDD" id="cd07521">
    <property type="entry name" value="HAD_FCP1-like"/>
    <property type="match status" value="1"/>
</dbReference>
<feature type="region of interest" description="Disordered" evidence="16">
    <location>
        <begin position="44"/>
        <end position="136"/>
    </location>
</feature>
<evidence type="ECO:0000256" key="13">
    <source>
        <dbReference type="ARBA" id="ARBA00059797"/>
    </source>
</evidence>
<evidence type="ECO:0000256" key="1">
    <source>
        <dbReference type="ARBA" id="ARBA00004434"/>
    </source>
</evidence>
<protein>
    <recommendedName>
        <fullName evidence="3 15">Mitochondrial import inner membrane translocase subunit TIM50</fullName>
    </recommendedName>
</protein>
<dbReference type="Gene3D" id="3.40.50.1000">
    <property type="entry name" value="HAD superfamily/HAD-like"/>
    <property type="match status" value="1"/>
</dbReference>
<feature type="compositionally biased region" description="Basic and acidic residues" evidence="16">
    <location>
        <begin position="73"/>
        <end position="84"/>
    </location>
</feature>
<evidence type="ECO:0000256" key="2">
    <source>
        <dbReference type="ARBA" id="ARBA00006344"/>
    </source>
</evidence>
<evidence type="ECO:0000256" key="11">
    <source>
        <dbReference type="ARBA" id="ARBA00023128"/>
    </source>
</evidence>
<keyword evidence="6" id="KW-0999">Mitochondrion inner membrane</keyword>
<feature type="compositionally biased region" description="Basic and acidic residues" evidence="16">
    <location>
        <begin position="117"/>
        <end position="133"/>
    </location>
</feature>
<keyword evidence="11 15" id="KW-0496">Mitochondrion</keyword>
<feature type="compositionally biased region" description="Polar residues" evidence="16">
    <location>
        <begin position="56"/>
        <end position="71"/>
    </location>
</feature>
<evidence type="ECO:0000256" key="8">
    <source>
        <dbReference type="ARBA" id="ARBA00022946"/>
    </source>
</evidence>
<evidence type="ECO:0000256" key="14">
    <source>
        <dbReference type="ARBA" id="ARBA00063960"/>
    </source>
</evidence>
<dbReference type="InterPro" id="IPR050365">
    <property type="entry name" value="TIM50"/>
</dbReference>
<comment type="caution">
    <text evidence="18">The sequence shown here is derived from an EMBL/GenBank/DDBJ whole genome shotgun (WGS) entry which is preliminary data.</text>
</comment>
<evidence type="ECO:0000256" key="12">
    <source>
        <dbReference type="ARBA" id="ARBA00023136"/>
    </source>
</evidence>
<evidence type="ECO:0000256" key="3">
    <source>
        <dbReference type="ARBA" id="ARBA00020799"/>
    </source>
</evidence>